<dbReference type="Pfam" id="PF09997">
    <property type="entry name" value="DUF2238"/>
    <property type="match status" value="1"/>
</dbReference>
<organism evidence="2 3">
    <name type="scientific">Pacificispira spongiicola</name>
    <dbReference type="NCBI Taxonomy" id="2729598"/>
    <lineage>
        <taxon>Bacteria</taxon>
        <taxon>Pseudomonadati</taxon>
        <taxon>Pseudomonadota</taxon>
        <taxon>Alphaproteobacteria</taxon>
        <taxon>Rhodospirillales</taxon>
        <taxon>Rhodospirillaceae</taxon>
        <taxon>Pacificispira</taxon>
    </lineage>
</organism>
<keyword evidence="1" id="KW-1133">Transmembrane helix</keyword>
<feature type="transmembrane region" description="Helical" evidence="1">
    <location>
        <begin position="61"/>
        <end position="85"/>
    </location>
</feature>
<keyword evidence="3" id="KW-1185">Reference proteome</keyword>
<feature type="transmembrane region" description="Helical" evidence="1">
    <location>
        <begin position="181"/>
        <end position="198"/>
    </location>
</feature>
<dbReference type="Proteomes" id="UP000539372">
    <property type="component" value="Unassembled WGS sequence"/>
</dbReference>
<protein>
    <submittedName>
        <fullName evidence="2">DUF2238 domain-containing protein</fullName>
    </submittedName>
</protein>
<dbReference type="PIRSF" id="PIRSF020606">
    <property type="entry name" value="UCP020606"/>
    <property type="match status" value="1"/>
</dbReference>
<feature type="transmembrane region" description="Helical" evidence="1">
    <location>
        <begin position="36"/>
        <end position="54"/>
    </location>
</feature>
<name>A0A7Y0DZU5_9PROT</name>
<dbReference type="InterPro" id="IPR014509">
    <property type="entry name" value="YjdF-like"/>
</dbReference>
<evidence type="ECO:0000313" key="3">
    <source>
        <dbReference type="Proteomes" id="UP000539372"/>
    </source>
</evidence>
<keyword evidence="1" id="KW-0812">Transmembrane</keyword>
<reference evidence="2 3" key="1">
    <citation type="submission" date="2020-04" db="EMBL/GenBank/DDBJ databases">
        <title>Rhodospirillaceae bacterium KN72 isolated from deep sea.</title>
        <authorList>
            <person name="Zhang D.-C."/>
        </authorList>
    </citation>
    <scope>NUCLEOTIDE SEQUENCE [LARGE SCALE GENOMIC DNA]</scope>
    <source>
        <strain evidence="2 3">KN72</strain>
    </source>
</reference>
<evidence type="ECO:0000256" key="1">
    <source>
        <dbReference type="SAM" id="Phobius"/>
    </source>
</evidence>
<comment type="caution">
    <text evidence="2">The sequence shown here is derived from an EMBL/GenBank/DDBJ whole genome shotgun (WGS) entry which is preliminary data.</text>
</comment>
<keyword evidence="1" id="KW-0472">Membrane</keyword>
<dbReference type="RefSeq" id="WP_169624928.1">
    <property type="nucleotide sequence ID" value="NZ_JABBNT010000002.1"/>
</dbReference>
<dbReference type="AlphaFoldDB" id="A0A7Y0DZU5"/>
<accession>A0A7Y0DZU5</accession>
<dbReference type="InterPro" id="IPR058534">
    <property type="entry name" value="YjdF"/>
</dbReference>
<evidence type="ECO:0000313" key="2">
    <source>
        <dbReference type="EMBL" id="NMM44609.1"/>
    </source>
</evidence>
<gene>
    <name evidence="2" type="ORF">HH303_08960</name>
</gene>
<dbReference type="EMBL" id="JABBNT010000002">
    <property type="protein sequence ID" value="NMM44609.1"/>
    <property type="molecule type" value="Genomic_DNA"/>
</dbReference>
<sequence>MTQRTVPAPWLPALLLAALVPVLVWSYIAPHDRATWWMEALPVAIAVPLLAATWKRFPLTPLLYILVWLHAVILLVGAHYTYALVPIGDWARDTFDLSRNHYDRLGHFAQGFVPAIAARELLIRLTPLKRGGWLFAVVTLSVLGISAAYELIEWAAAELTADGAESFLGSQGDVWDAQKDMLLALIGAVVAQIGLGRIHRRALQQL</sequence>
<feature type="transmembrane region" description="Helical" evidence="1">
    <location>
        <begin position="134"/>
        <end position="152"/>
    </location>
</feature>
<proteinExistence type="predicted"/>
<feature type="transmembrane region" description="Helical" evidence="1">
    <location>
        <begin position="105"/>
        <end position="122"/>
    </location>
</feature>